<sequence>MEATNSLERVQHKANTFKVLSVLYKQPSEDFHYYLTHLKISISNIYPQLLNDVEKLEFEFQKYDTKLINLEVEHAKLFVGPFDVLCPPYSSIYLNEGRAVFGESTLEAINAYNEAGIELSKEYKELPDHISTELEFIYFLYFSYHDNPQFKYLQQIESFIESHLGRWVVPFIAKVEERAATDFYKVLSTILAQVIAKEALELKERMSD</sequence>
<evidence type="ECO:0000313" key="3">
    <source>
        <dbReference type="EMBL" id="QOY38362.1"/>
    </source>
</evidence>
<dbReference type="Proteomes" id="UP000180175">
    <property type="component" value="Chromosome"/>
</dbReference>
<dbReference type="Gene3D" id="1.10.3480.10">
    <property type="entry name" value="TorD-like"/>
    <property type="match status" value="1"/>
</dbReference>
<name>A0A1S2M2S5_9BACI</name>
<protein>
    <submittedName>
        <fullName evidence="3">Molecular chaperone TorD family protein</fullName>
    </submittedName>
</protein>
<gene>
    <name evidence="3" type="ORF">AWH56_013010</name>
    <name evidence="2" type="ORF">AWH56_09670</name>
</gene>
<reference evidence="3 4" key="2">
    <citation type="journal article" date="2017" name="Genome Announc.">
        <title>Draft Genome Sequences of Four Alkaliphilic Bacteria Belonging to the Anaerobacillus Genus.</title>
        <authorList>
            <person name="Bassil N.M."/>
            <person name="Lloyd J.R."/>
        </authorList>
    </citation>
    <scope>NUCLEOTIDE SEQUENCE [LARGE SCALE GENOMIC DNA]</scope>
    <source>
        <strain evidence="3 4">NB2006</strain>
    </source>
</reference>
<dbReference type="EMBL" id="CP063356">
    <property type="protein sequence ID" value="QOY38362.1"/>
    <property type="molecule type" value="Genomic_DNA"/>
</dbReference>
<reference evidence="3" key="4">
    <citation type="submission" date="2020-10" db="EMBL/GenBank/DDBJ databases">
        <authorList>
            <person name="Bassil N.M."/>
            <person name="Lloyd J.R."/>
        </authorList>
    </citation>
    <scope>NUCLEOTIDE SEQUENCE</scope>
    <source>
        <strain evidence="3">NB2006</strain>
    </source>
</reference>
<keyword evidence="1" id="KW-0143">Chaperone</keyword>
<dbReference type="RefSeq" id="WP_071316956.1">
    <property type="nucleotide sequence ID" value="NZ_CP063356.2"/>
</dbReference>
<dbReference type="AlphaFoldDB" id="A0A1S2M2S5"/>
<evidence type="ECO:0000313" key="4">
    <source>
        <dbReference type="Proteomes" id="UP000180175"/>
    </source>
</evidence>
<dbReference type="KEGG" id="aia:AWH56_013010"/>
<proteinExistence type="predicted"/>
<keyword evidence="4" id="KW-1185">Reference proteome</keyword>
<evidence type="ECO:0000313" key="2">
    <source>
        <dbReference type="EMBL" id="OIJ19062.1"/>
    </source>
</evidence>
<dbReference type="OrthoDB" id="9795302at2"/>
<dbReference type="PANTHER" id="PTHR34227">
    <property type="entry name" value="CHAPERONE PROTEIN YCDY"/>
    <property type="match status" value="1"/>
</dbReference>
<dbReference type="SUPFAM" id="SSF89155">
    <property type="entry name" value="TorD-like"/>
    <property type="match status" value="1"/>
</dbReference>
<reference evidence="3 4" key="3">
    <citation type="journal article" date="2019" name="Int. J. Syst. Evol. Microbiol.">
        <title>Anaerobacillus isosaccharinicus sp. nov., an alkaliphilic bacterium which degrades isosaccharinic acid.</title>
        <authorList>
            <person name="Bassil N.M."/>
            <person name="Lloyd J.R."/>
        </authorList>
    </citation>
    <scope>NUCLEOTIDE SEQUENCE [LARGE SCALE GENOMIC DNA]</scope>
    <source>
        <strain evidence="3 4">NB2006</strain>
    </source>
</reference>
<dbReference type="PANTHER" id="PTHR34227:SF1">
    <property type="entry name" value="DIMETHYL SULFOXIDE REDUCTASE CHAPERONE-RELATED"/>
    <property type="match status" value="1"/>
</dbReference>
<organism evidence="2 4">
    <name type="scientific">Anaerobacillus isosaccharinicus</name>
    <dbReference type="NCBI Taxonomy" id="1532552"/>
    <lineage>
        <taxon>Bacteria</taxon>
        <taxon>Bacillati</taxon>
        <taxon>Bacillota</taxon>
        <taxon>Bacilli</taxon>
        <taxon>Bacillales</taxon>
        <taxon>Bacillaceae</taxon>
        <taxon>Anaerobacillus</taxon>
    </lineage>
</organism>
<dbReference type="InterPro" id="IPR050289">
    <property type="entry name" value="TorD/DmsD_chaperones"/>
</dbReference>
<evidence type="ECO:0000256" key="1">
    <source>
        <dbReference type="ARBA" id="ARBA00023186"/>
    </source>
</evidence>
<dbReference type="EMBL" id="LQXD01000083">
    <property type="protein sequence ID" value="OIJ19062.1"/>
    <property type="molecule type" value="Genomic_DNA"/>
</dbReference>
<dbReference type="Pfam" id="PF02613">
    <property type="entry name" value="Nitrate_red_del"/>
    <property type="match status" value="1"/>
</dbReference>
<accession>A0A1S2M2S5</accession>
<reference evidence="2 4" key="1">
    <citation type="submission" date="2016-10" db="EMBL/GenBank/DDBJ databases">
        <title>Draft genome sequences of four alkaliphilic bacteria belonging to the Anaerobacillus genus.</title>
        <authorList>
            <person name="Bassil N.M."/>
            <person name="Lloyd J.R."/>
        </authorList>
    </citation>
    <scope>NUCLEOTIDE SEQUENCE [LARGE SCALE GENOMIC DNA]</scope>
    <source>
        <strain evidence="2 4">NB2006</strain>
    </source>
</reference>
<dbReference type="InterPro" id="IPR036411">
    <property type="entry name" value="TorD-like_sf"/>
</dbReference>
<dbReference type="InterPro" id="IPR020945">
    <property type="entry name" value="DMSO/NO3_reduct_chaperone"/>
</dbReference>